<dbReference type="InterPro" id="IPR025979">
    <property type="entry name" value="ChrR-like_cupin_dom"/>
</dbReference>
<dbReference type="SUPFAM" id="SSF51182">
    <property type="entry name" value="RmlC-like cupins"/>
    <property type="match status" value="1"/>
</dbReference>
<dbReference type="Gene3D" id="2.60.120.10">
    <property type="entry name" value="Jelly Rolls"/>
    <property type="match status" value="1"/>
</dbReference>
<dbReference type="Proteomes" id="UP000249123">
    <property type="component" value="Unassembled WGS sequence"/>
</dbReference>
<organism evidence="2 3">
    <name type="scientific">Hyphomonas pacifica</name>
    <dbReference type="NCBI Taxonomy" id="1280941"/>
    <lineage>
        <taxon>Bacteria</taxon>
        <taxon>Pseudomonadati</taxon>
        <taxon>Pseudomonadota</taxon>
        <taxon>Alphaproteobacteria</taxon>
        <taxon>Hyphomonadales</taxon>
        <taxon>Hyphomonadaceae</taxon>
        <taxon>Hyphomonas</taxon>
    </lineage>
</organism>
<feature type="domain" description="ChrR-like cupin" evidence="1">
    <location>
        <begin position="96"/>
        <end position="168"/>
    </location>
</feature>
<dbReference type="InterPro" id="IPR014710">
    <property type="entry name" value="RmlC-like_jellyroll"/>
</dbReference>
<keyword evidence="3" id="KW-1185">Reference proteome</keyword>
<protein>
    <recommendedName>
        <fullName evidence="1">ChrR-like cupin domain-containing protein</fullName>
    </recommendedName>
</protein>
<dbReference type="EMBL" id="AWFB01000026">
    <property type="protein sequence ID" value="RAN32841.1"/>
    <property type="molecule type" value="Genomic_DNA"/>
</dbReference>
<dbReference type="Pfam" id="PF12973">
    <property type="entry name" value="Cupin_7"/>
    <property type="match status" value="1"/>
</dbReference>
<sequence length="176" mass="18704">MMDHVAGNHSAAFELAGDLHVMLSSEGTEAAAWWAAIGGALLEEGPLAAPVHKVSTLSAAEVRHKPQASVDGLIRQIDKGPRWRRGLTGVRYAATGTTGARLMKLEPGQSVPKHGHADLEATVVIQGRFSDGHGTYKRGDLVLGEPGMRHKPQAVGDEACVCLVAQKPGGFWRNFI</sequence>
<evidence type="ECO:0000313" key="3">
    <source>
        <dbReference type="Proteomes" id="UP000249123"/>
    </source>
</evidence>
<dbReference type="RefSeq" id="WP_051594626.1">
    <property type="nucleotide sequence ID" value="NZ_AWFA01000004.1"/>
</dbReference>
<evidence type="ECO:0000313" key="2">
    <source>
        <dbReference type="EMBL" id="RAN32841.1"/>
    </source>
</evidence>
<proteinExistence type="predicted"/>
<reference evidence="2 3" key="1">
    <citation type="submission" date="2013-04" db="EMBL/GenBank/DDBJ databases">
        <title>Hyphomonas sp. T24B3 Genome Sequencing.</title>
        <authorList>
            <person name="Lai Q."/>
            <person name="Shao Z."/>
        </authorList>
    </citation>
    <scope>NUCLEOTIDE SEQUENCE [LARGE SCALE GENOMIC DNA]</scope>
    <source>
        <strain evidence="2 3">T24B3</strain>
    </source>
</reference>
<comment type="caution">
    <text evidence="2">The sequence shown here is derived from an EMBL/GenBank/DDBJ whole genome shotgun (WGS) entry which is preliminary data.</text>
</comment>
<gene>
    <name evidence="2" type="ORF">HY3_14000</name>
</gene>
<name>A0A8B2PJ41_9PROT</name>
<dbReference type="InterPro" id="IPR011051">
    <property type="entry name" value="RmlC_Cupin_sf"/>
</dbReference>
<accession>A0A8B2PJ41</accession>
<dbReference type="AlphaFoldDB" id="A0A8B2PJ41"/>
<evidence type="ECO:0000259" key="1">
    <source>
        <dbReference type="Pfam" id="PF12973"/>
    </source>
</evidence>